<dbReference type="Proteomes" id="UP000597338">
    <property type="component" value="Unassembled WGS sequence"/>
</dbReference>
<accession>A0ABQ1MZE7</accession>
<dbReference type="SUPFAM" id="SSF89807">
    <property type="entry name" value="Dodecin-like"/>
    <property type="match status" value="1"/>
</dbReference>
<dbReference type="PANTHER" id="PTHR39324:SF1">
    <property type="entry name" value="CALCIUM DODECIN"/>
    <property type="match status" value="1"/>
</dbReference>
<dbReference type="PANTHER" id="PTHR39324">
    <property type="entry name" value="CALCIUM DODECIN"/>
    <property type="match status" value="1"/>
</dbReference>
<dbReference type="RefSeq" id="WP_188753735.1">
    <property type="nucleotide sequence ID" value="NZ_BMIK01000028.1"/>
</dbReference>
<protein>
    <recommendedName>
        <fullName evidence="3">Dodecin domain-containing protein</fullName>
    </recommendedName>
</protein>
<evidence type="ECO:0000313" key="1">
    <source>
        <dbReference type="EMBL" id="GGC47900.1"/>
    </source>
</evidence>
<gene>
    <name evidence="1" type="ORF">GCM10011386_45050</name>
</gene>
<proteinExistence type="predicted"/>
<sequence>MAIVKVIEVIASSDSSFDDAVRNAVKEVSATVDNIDSVYVKDFKVHVKEGEITSYGAICKVAFRVEREGTSG</sequence>
<keyword evidence="2" id="KW-1185">Reference proteome</keyword>
<dbReference type="InterPro" id="IPR009923">
    <property type="entry name" value="Dodecin"/>
</dbReference>
<organism evidence="1 2">
    <name type="scientific">Parapedobacter defluvii</name>
    <dbReference type="NCBI Taxonomy" id="2045106"/>
    <lineage>
        <taxon>Bacteria</taxon>
        <taxon>Pseudomonadati</taxon>
        <taxon>Bacteroidota</taxon>
        <taxon>Sphingobacteriia</taxon>
        <taxon>Sphingobacteriales</taxon>
        <taxon>Sphingobacteriaceae</taxon>
        <taxon>Parapedobacter</taxon>
    </lineage>
</organism>
<dbReference type="Pfam" id="PF07311">
    <property type="entry name" value="Dodecin"/>
    <property type="match status" value="1"/>
</dbReference>
<name>A0ABQ1MZE7_9SPHI</name>
<dbReference type="InterPro" id="IPR036694">
    <property type="entry name" value="Dodecin-like_sf"/>
</dbReference>
<comment type="caution">
    <text evidence="1">The sequence shown here is derived from an EMBL/GenBank/DDBJ whole genome shotgun (WGS) entry which is preliminary data.</text>
</comment>
<dbReference type="Gene3D" id="3.30.1660.10">
    <property type="entry name" value="Flavin-binding protein dodecin"/>
    <property type="match status" value="1"/>
</dbReference>
<dbReference type="InterPro" id="IPR025543">
    <property type="entry name" value="Dodecin-like"/>
</dbReference>
<evidence type="ECO:0008006" key="3">
    <source>
        <dbReference type="Google" id="ProtNLM"/>
    </source>
</evidence>
<dbReference type="EMBL" id="BMIK01000028">
    <property type="protein sequence ID" value="GGC47900.1"/>
    <property type="molecule type" value="Genomic_DNA"/>
</dbReference>
<reference evidence="2" key="1">
    <citation type="journal article" date="2019" name="Int. J. Syst. Evol. Microbiol.">
        <title>The Global Catalogue of Microorganisms (GCM) 10K type strain sequencing project: providing services to taxonomists for standard genome sequencing and annotation.</title>
        <authorList>
            <consortium name="The Broad Institute Genomics Platform"/>
            <consortium name="The Broad Institute Genome Sequencing Center for Infectious Disease"/>
            <person name="Wu L."/>
            <person name="Ma J."/>
        </authorList>
    </citation>
    <scope>NUCLEOTIDE SEQUENCE [LARGE SCALE GENOMIC DNA]</scope>
    <source>
        <strain evidence="2">CGMCC 1.15342</strain>
    </source>
</reference>
<evidence type="ECO:0000313" key="2">
    <source>
        <dbReference type="Proteomes" id="UP000597338"/>
    </source>
</evidence>